<dbReference type="InterPro" id="IPR029149">
    <property type="entry name" value="Creatin/AminoP/Spt16_N"/>
</dbReference>
<keyword evidence="1" id="KW-0472">Membrane</keyword>
<reference evidence="3 4" key="1">
    <citation type="submission" date="2014-04" db="EMBL/GenBank/DDBJ databases">
        <authorList>
            <consortium name="DOE Joint Genome Institute"/>
            <person name="Kuo A."/>
            <person name="Kohler A."/>
            <person name="Jargeat P."/>
            <person name="Nagy L.G."/>
            <person name="Floudas D."/>
            <person name="Copeland A."/>
            <person name="Barry K.W."/>
            <person name="Cichocki N."/>
            <person name="Veneault-Fourrey C."/>
            <person name="LaButti K."/>
            <person name="Lindquist E.A."/>
            <person name="Lipzen A."/>
            <person name="Lundell T."/>
            <person name="Morin E."/>
            <person name="Murat C."/>
            <person name="Sun H."/>
            <person name="Tunlid A."/>
            <person name="Henrissat B."/>
            <person name="Grigoriev I.V."/>
            <person name="Hibbett D.S."/>
            <person name="Martin F."/>
            <person name="Nordberg H.P."/>
            <person name="Cantor M.N."/>
            <person name="Hua S.X."/>
        </authorList>
    </citation>
    <scope>NUCLEOTIDE SEQUENCE [LARGE SCALE GENOMIC DNA]</scope>
    <source>
        <strain evidence="3 4">Ve08.2h10</strain>
    </source>
</reference>
<evidence type="ECO:0000313" key="4">
    <source>
        <dbReference type="Proteomes" id="UP000054538"/>
    </source>
</evidence>
<feature type="transmembrane region" description="Helical" evidence="1">
    <location>
        <begin position="31"/>
        <end position="53"/>
    </location>
</feature>
<evidence type="ECO:0000259" key="2">
    <source>
        <dbReference type="Pfam" id="PF00557"/>
    </source>
</evidence>
<dbReference type="InParanoid" id="A0A0D0EAT3"/>
<dbReference type="HOGENOM" id="CLU_017266_2_1_1"/>
<keyword evidence="1" id="KW-1133">Transmembrane helix</keyword>
<keyword evidence="4" id="KW-1185">Reference proteome</keyword>
<keyword evidence="1" id="KW-0812">Transmembrane</keyword>
<proteinExistence type="predicted"/>
<dbReference type="Pfam" id="PF00557">
    <property type="entry name" value="Peptidase_M24"/>
    <property type="match status" value="1"/>
</dbReference>
<dbReference type="AlphaFoldDB" id="A0A0D0EAT3"/>
<sequence length="462" mass="49989">MGNTEPLIPASSNHHALKAVANAQSPRSSKLGYFFFVLITIVGFLSTRLFPFFGTTSPTFPLNNPWQELAAHCEAAQPIPASEFLQRQHQLALALHELNASAYIAEPGANALFFGNISDASWHLSERPLLLMVSPLVRDGEVSAQITILTPYFEETRAKLLSVPGIDITYVAWQEDEDPYAIGVNALLISSGRPIYVDDMIRHFIVDGVANAAPGVQVLSAPLEITSLRERKSHAEIALLKCANEVTVLAIRAVQAQLYIGIRESQVMEMVDDALAAAGLTERWALVLFGENAALPHGTGTDRLLGTSDLILIDAGGVLFGYHSDVTRTFQLEGSQIPEDHYELWWDVHAAQTAAQRTAKAGIITAEVDKAARAELNGRGLGPYFTHRLGHGIGLEDHEAPYLRGGSDAVIQTGHVFSNEPGVYIEGKAGIRLEDCFYIDGDGQPVYLTAGVGGQAVDPLHP</sequence>
<accession>A0A0D0EAT3</accession>
<dbReference type="PANTHER" id="PTHR46112">
    <property type="entry name" value="AMINOPEPTIDASE"/>
    <property type="match status" value="1"/>
</dbReference>
<dbReference type="Proteomes" id="UP000054538">
    <property type="component" value="Unassembled WGS sequence"/>
</dbReference>
<dbReference type="InterPro" id="IPR036005">
    <property type="entry name" value="Creatinase/aminopeptidase-like"/>
</dbReference>
<dbReference type="SUPFAM" id="SSF55920">
    <property type="entry name" value="Creatinase/aminopeptidase"/>
    <property type="match status" value="1"/>
</dbReference>
<dbReference type="Gene3D" id="3.40.350.10">
    <property type="entry name" value="Creatinase/prolidase N-terminal domain"/>
    <property type="match status" value="1"/>
</dbReference>
<dbReference type="InterPro" id="IPR050659">
    <property type="entry name" value="Peptidase_M24B"/>
</dbReference>
<gene>
    <name evidence="3" type="ORF">PAXRUDRAFT_821452</name>
</gene>
<organism evidence="3 4">
    <name type="scientific">Paxillus rubicundulus Ve08.2h10</name>
    <dbReference type="NCBI Taxonomy" id="930991"/>
    <lineage>
        <taxon>Eukaryota</taxon>
        <taxon>Fungi</taxon>
        <taxon>Dikarya</taxon>
        <taxon>Basidiomycota</taxon>
        <taxon>Agaricomycotina</taxon>
        <taxon>Agaricomycetes</taxon>
        <taxon>Agaricomycetidae</taxon>
        <taxon>Boletales</taxon>
        <taxon>Paxilineae</taxon>
        <taxon>Paxillaceae</taxon>
        <taxon>Paxillus</taxon>
    </lineage>
</organism>
<protein>
    <recommendedName>
        <fullName evidence="2">Peptidase M24 domain-containing protein</fullName>
    </recommendedName>
</protein>
<dbReference type="InterPro" id="IPR000994">
    <property type="entry name" value="Pept_M24"/>
</dbReference>
<dbReference type="OrthoDB" id="9995434at2759"/>
<dbReference type="EMBL" id="KN824829">
    <property type="protein sequence ID" value="KIL00655.1"/>
    <property type="molecule type" value="Genomic_DNA"/>
</dbReference>
<evidence type="ECO:0000313" key="3">
    <source>
        <dbReference type="EMBL" id="KIL00655.1"/>
    </source>
</evidence>
<feature type="domain" description="Peptidase M24" evidence="2">
    <location>
        <begin position="239"/>
        <end position="439"/>
    </location>
</feature>
<reference evidence="4" key="2">
    <citation type="submission" date="2015-01" db="EMBL/GenBank/DDBJ databases">
        <title>Evolutionary Origins and Diversification of the Mycorrhizal Mutualists.</title>
        <authorList>
            <consortium name="DOE Joint Genome Institute"/>
            <consortium name="Mycorrhizal Genomics Consortium"/>
            <person name="Kohler A."/>
            <person name="Kuo A."/>
            <person name="Nagy L.G."/>
            <person name="Floudas D."/>
            <person name="Copeland A."/>
            <person name="Barry K.W."/>
            <person name="Cichocki N."/>
            <person name="Veneault-Fourrey C."/>
            <person name="LaButti K."/>
            <person name="Lindquist E.A."/>
            <person name="Lipzen A."/>
            <person name="Lundell T."/>
            <person name="Morin E."/>
            <person name="Murat C."/>
            <person name="Riley R."/>
            <person name="Ohm R."/>
            <person name="Sun H."/>
            <person name="Tunlid A."/>
            <person name="Henrissat B."/>
            <person name="Grigoriev I.V."/>
            <person name="Hibbett D.S."/>
            <person name="Martin F."/>
        </authorList>
    </citation>
    <scope>NUCLEOTIDE SEQUENCE [LARGE SCALE GENOMIC DNA]</scope>
    <source>
        <strain evidence="4">Ve08.2h10</strain>
    </source>
</reference>
<dbReference type="STRING" id="930991.A0A0D0EAT3"/>
<dbReference type="PANTHER" id="PTHR46112:SF2">
    <property type="entry name" value="XAA-PRO AMINOPEPTIDASE P-RELATED"/>
    <property type="match status" value="1"/>
</dbReference>
<name>A0A0D0EAT3_9AGAM</name>
<dbReference type="Gene3D" id="3.90.230.10">
    <property type="entry name" value="Creatinase/methionine aminopeptidase superfamily"/>
    <property type="match status" value="1"/>
</dbReference>
<evidence type="ECO:0000256" key="1">
    <source>
        <dbReference type="SAM" id="Phobius"/>
    </source>
</evidence>